<reference evidence="2" key="2">
    <citation type="submission" date="2021-12" db="EMBL/GenBank/DDBJ databases">
        <title>Resequencing data analysis of finger millet.</title>
        <authorList>
            <person name="Hatakeyama M."/>
            <person name="Aluri S."/>
            <person name="Balachadran M.T."/>
            <person name="Sivarajan S.R."/>
            <person name="Poveda L."/>
            <person name="Shimizu-Inatsugi R."/>
            <person name="Schlapbach R."/>
            <person name="Sreeman S.M."/>
            <person name="Shimizu K.K."/>
        </authorList>
    </citation>
    <scope>NUCLEOTIDE SEQUENCE</scope>
</reference>
<keyword evidence="1" id="KW-0812">Transmembrane</keyword>
<dbReference type="AlphaFoldDB" id="A0AAV5F5X4"/>
<reference evidence="2" key="1">
    <citation type="journal article" date="2018" name="DNA Res.">
        <title>Multiple hybrid de novo genome assembly of finger millet, an orphan allotetraploid crop.</title>
        <authorList>
            <person name="Hatakeyama M."/>
            <person name="Aluri S."/>
            <person name="Balachadran M.T."/>
            <person name="Sivarajan S.R."/>
            <person name="Patrignani A."/>
            <person name="Gruter S."/>
            <person name="Poveda L."/>
            <person name="Shimizu-Inatsugi R."/>
            <person name="Baeten J."/>
            <person name="Francoijs K.J."/>
            <person name="Nataraja K.N."/>
            <person name="Reddy Y.A.N."/>
            <person name="Phadnis S."/>
            <person name="Ravikumar R.L."/>
            <person name="Schlapbach R."/>
            <person name="Sreeman S.M."/>
            <person name="Shimizu K.K."/>
        </authorList>
    </citation>
    <scope>NUCLEOTIDE SEQUENCE</scope>
</reference>
<dbReference type="EMBL" id="BQKI01000082">
    <property type="protein sequence ID" value="GJN30067.1"/>
    <property type="molecule type" value="Genomic_DNA"/>
</dbReference>
<keyword evidence="3" id="KW-1185">Reference proteome</keyword>
<dbReference type="Proteomes" id="UP001054889">
    <property type="component" value="Unassembled WGS sequence"/>
</dbReference>
<keyword evidence="1" id="KW-1133">Transmembrane helix</keyword>
<name>A0AAV5F5X4_ELECO</name>
<dbReference type="PANTHER" id="PTHR37244">
    <property type="entry name" value="NADP-SPECIFIC GLUTAMATE DEHYDROGENASE"/>
    <property type="match status" value="1"/>
</dbReference>
<evidence type="ECO:0000313" key="3">
    <source>
        <dbReference type="Proteomes" id="UP001054889"/>
    </source>
</evidence>
<keyword evidence="1" id="KW-0472">Membrane</keyword>
<proteinExistence type="predicted"/>
<dbReference type="PANTHER" id="PTHR37244:SF1">
    <property type="entry name" value="NADP-SPECIFIC GLUTAMATE DEHYDROGENASE"/>
    <property type="match status" value="1"/>
</dbReference>
<organism evidence="2 3">
    <name type="scientific">Eleusine coracana subsp. coracana</name>
    <dbReference type="NCBI Taxonomy" id="191504"/>
    <lineage>
        <taxon>Eukaryota</taxon>
        <taxon>Viridiplantae</taxon>
        <taxon>Streptophyta</taxon>
        <taxon>Embryophyta</taxon>
        <taxon>Tracheophyta</taxon>
        <taxon>Spermatophyta</taxon>
        <taxon>Magnoliopsida</taxon>
        <taxon>Liliopsida</taxon>
        <taxon>Poales</taxon>
        <taxon>Poaceae</taxon>
        <taxon>PACMAD clade</taxon>
        <taxon>Chloridoideae</taxon>
        <taxon>Cynodonteae</taxon>
        <taxon>Eleusininae</taxon>
        <taxon>Eleusine</taxon>
    </lineage>
</organism>
<feature type="transmembrane region" description="Helical" evidence="1">
    <location>
        <begin position="207"/>
        <end position="226"/>
    </location>
</feature>
<evidence type="ECO:0000313" key="2">
    <source>
        <dbReference type="EMBL" id="GJN30067.1"/>
    </source>
</evidence>
<gene>
    <name evidence="2" type="primary">gb18345</name>
    <name evidence="2" type="ORF">PR202_gb18345</name>
</gene>
<evidence type="ECO:0000256" key="1">
    <source>
        <dbReference type="SAM" id="Phobius"/>
    </source>
</evidence>
<protein>
    <submittedName>
        <fullName evidence="2">Uncharacterized protein</fullName>
    </submittedName>
</protein>
<comment type="caution">
    <text evidence="2">The sequence shown here is derived from an EMBL/GenBank/DDBJ whole genome shotgun (WGS) entry which is preliminary data.</text>
</comment>
<sequence>MCRATTVEDVPHGAAAFLRHSRSLDIRAFYLRLSSSSNSPAAAPAELSLVYLPAIGGAALVLNGRALPPAAPAEVKLRQVAGESAAYASADRVAAAEGARFEVYAGKERSAEGVFVRRPGAGWRVECHRIGTAGVAEVVVLAEDGEMMRGKARSSRRGIGCGATRLEGIPEEATEVAWGCDCECGLCGEEWEVVLGDDKEDAETVRWAMEMGVWAVCLGVGLLATARRFRRKRAFW</sequence>
<accession>A0AAV5F5X4</accession>